<keyword evidence="3" id="KW-0347">Helicase</keyword>
<protein>
    <submittedName>
        <fullName evidence="3">Helicase DnaB</fullName>
    </submittedName>
</protein>
<sequence length="509" mass="57672">MRIGSMLEFTEHHRYYIFRDFSLSGLDHKMLTLIYQPIVGGLAVALYHLLYQGIEEGRSGYSRLEPQRKLFLGLGLSMDERSRRLVIEQASKLEAVGLLQSSRLAVPDHAEVIYEYELMSPLSPGEFFQTVHLTMLLRDKVGKYAVISLREMFGSSEPDELAHAQLEKENISVPFYELFQLNMQSFDTELEQALTEVAPARQASPRAELASARIPYGEIILRFPRNSANRSSVERLRHRPDSLAQVNYVAYKYNLNVTGLCRLLDEDDIFDGNGELNVDELQLKANGLYRHQLKRDEGREKALARSEAMAGEVGEDERDEPEYEVSEQYFLPVPSPLQGRCDIQQYNMLMRNEPHTRFLRRFFPGAVPDWIVNVFERIDLHYKLAGPVINVLIHYVIGGQEAGRITRTYLDAVASNMLMKGLDTFEKAVVYVREQAQMEQDKGLRQGGERGAGAASGKRAFGGRGGSNGRTPSRKPSIPIVQEGTRDSSVTEAELEELRRLAHKLDGKS</sequence>
<keyword evidence="3" id="KW-0378">Hydrolase</keyword>
<accession>A0ABW3HS31</accession>
<evidence type="ECO:0000256" key="1">
    <source>
        <dbReference type="SAM" id="MobiDB-lite"/>
    </source>
</evidence>
<dbReference type="GO" id="GO:0004386">
    <property type="term" value="F:helicase activity"/>
    <property type="evidence" value="ECO:0007669"/>
    <property type="project" value="UniProtKB-KW"/>
</dbReference>
<comment type="caution">
    <text evidence="3">The sequence shown here is derived from an EMBL/GenBank/DDBJ whole genome shotgun (WGS) entry which is preliminary data.</text>
</comment>
<keyword evidence="3" id="KW-0067">ATP-binding</keyword>
<proteinExistence type="predicted"/>
<dbReference type="Proteomes" id="UP001596989">
    <property type="component" value="Unassembled WGS sequence"/>
</dbReference>
<dbReference type="RefSeq" id="WP_377564814.1">
    <property type="nucleotide sequence ID" value="NZ_JBHTJZ010000020.1"/>
</dbReference>
<keyword evidence="3" id="KW-0547">Nucleotide-binding</keyword>
<dbReference type="Pfam" id="PF25888">
    <property type="entry name" value="WHD_DnaB"/>
    <property type="match status" value="1"/>
</dbReference>
<evidence type="ECO:0000313" key="4">
    <source>
        <dbReference type="Proteomes" id="UP001596989"/>
    </source>
</evidence>
<dbReference type="EMBL" id="JBHTJZ010000020">
    <property type="protein sequence ID" value="MFD0960346.1"/>
    <property type="molecule type" value="Genomic_DNA"/>
</dbReference>
<organism evidence="3 4">
    <name type="scientific">Paenibacillus chungangensis</name>
    <dbReference type="NCBI Taxonomy" id="696535"/>
    <lineage>
        <taxon>Bacteria</taxon>
        <taxon>Bacillati</taxon>
        <taxon>Bacillota</taxon>
        <taxon>Bacilli</taxon>
        <taxon>Bacillales</taxon>
        <taxon>Paenibacillaceae</taxon>
        <taxon>Paenibacillus</taxon>
    </lineage>
</organism>
<reference evidence="4" key="1">
    <citation type="journal article" date="2019" name="Int. J. Syst. Evol. Microbiol.">
        <title>The Global Catalogue of Microorganisms (GCM) 10K type strain sequencing project: providing services to taxonomists for standard genome sequencing and annotation.</title>
        <authorList>
            <consortium name="The Broad Institute Genomics Platform"/>
            <consortium name="The Broad Institute Genome Sequencing Center for Infectious Disease"/>
            <person name="Wu L."/>
            <person name="Ma J."/>
        </authorList>
    </citation>
    <scope>NUCLEOTIDE SEQUENCE [LARGE SCALE GENOMIC DNA]</scope>
    <source>
        <strain evidence="4">CCUG 59129</strain>
    </source>
</reference>
<feature type="region of interest" description="Disordered" evidence="1">
    <location>
        <begin position="440"/>
        <end position="492"/>
    </location>
</feature>
<keyword evidence="4" id="KW-1185">Reference proteome</keyword>
<gene>
    <name evidence="3" type="ORF">ACFQ2I_13220</name>
</gene>
<feature type="domain" description="Replicative helicase loading/DNA remodeling protein DnaB N-terminal winged helix" evidence="2">
    <location>
        <begin position="15"/>
        <end position="185"/>
    </location>
</feature>
<name>A0ABW3HS31_9BACL</name>
<evidence type="ECO:0000259" key="2">
    <source>
        <dbReference type="Pfam" id="PF25888"/>
    </source>
</evidence>
<dbReference type="InterPro" id="IPR058660">
    <property type="entry name" value="WHD_DnaB"/>
</dbReference>
<evidence type="ECO:0000313" key="3">
    <source>
        <dbReference type="EMBL" id="MFD0960346.1"/>
    </source>
</evidence>